<organism evidence="1 2">
    <name type="scientific">Intestinibaculum porci</name>
    <dbReference type="NCBI Taxonomy" id="2487118"/>
    <lineage>
        <taxon>Bacteria</taxon>
        <taxon>Bacillati</taxon>
        <taxon>Bacillota</taxon>
        <taxon>Erysipelotrichia</taxon>
        <taxon>Erysipelotrichales</taxon>
        <taxon>Erysipelotrichaceae</taxon>
        <taxon>Intestinibaculum</taxon>
    </lineage>
</organism>
<accession>A0A3G9J338</accession>
<name>A0A3G9J338_9FIRM</name>
<dbReference type="GO" id="GO:0005829">
    <property type="term" value="C:cytosol"/>
    <property type="evidence" value="ECO:0007669"/>
    <property type="project" value="TreeGrafter"/>
</dbReference>
<keyword evidence="2" id="KW-1185">Reference proteome</keyword>
<dbReference type="PANTHER" id="PTHR10000">
    <property type="entry name" value="PHOSPHOSERINE PHOSPHATASE"/>
    <property type="match status" value="1"/>
</dbReference>
<sequence length="264" mass="30014">MKILASDFDNTLYFHTGFKAEDLQAIKTFQAAGHKFGVCTGRSYNGIVAPSTNVDIHYDFYICLSGGLILDEDGEVLFEKQFPYAIVKEIYARYPVNVSVVYGNAMYLLNDKNNHFKQSIKALYKKMKNQPKENIRFIDQLDDLKAQQIPSFSFHYRRGEHNQAVNLATYINKTYGDYVNAYVNDIHIDVCAKGCSKGHALKQIGDYYHINKEDLCGIGDNFNDLPLLQAAYDSFTFDYAPIAVQKQANHIVPQLSDAIDELLF</sequence>
<protein>
    <submittedName>
        <fullName evidence="1">Haloacid dehalogenase</fullName>
    </submittedName>
</protein>
<evidence type="ECO:0000313" key="1">
    <source>
        <dbReference type="EMBL" id="BBH25570.1"/>
    </source>
</evidence>
<dbReference type="PANTHER" id="PTHR10000:SF8">
    <property type="entry name" value="HAD SUPERFAMILY HYDROLASE-LIKE, TYPE 3"/>
    <property type="match status" value="1"/>
</dbReference>
<dbReference type="GO" id="GO:0016791">
    <property type="term" value="F:phosphatase activity"/>
    <property type="evidence" value="ECO:0007669"/>
    <property type="project" value="TreeGrafter"/>
</dbReference>
<dbReference type="InParanoid" id="A0A3G9J338"/>
<dbReference type="Proteomes" id="UP000268059">
    <property type="component" value="Chromosome"/>
</dbReference>
<dbReference type="RefSeq" id="WP_125118507.1">
    <property type="nucleotide sequence ID" value="NZ_AP019309.1"/>
</dbReference>
<dbReference type="Pfam" id="PF08282">
    <property type="entry name" value="Hydrolase_3"/>
    <property type="match status" value="1"/>
</dbReference>
<dbReference type="Gene3D" id="3.30.1240.10">
    <property type="match status" value="1"/>
</dbReference>
<gene>
    <name evidence="1" type="ORF">SG0102_05040</name>
</gene>
<dbReference type="NCBIfam" id="TIGR01484">
    <property type="entry name" value="HAD-SF-IIB"/>
    <property type="match status" value="1"/>
</dbReference>
<proteinExistence type="predicted"/>
<dbReference type="KEGG" id="ebm:SG0102_05040"/>
<dbReference type="AlphaFoldDB" id="A0A3G9J338"/>
<dbReference type="EMBL" id="AP019309">
    <property type="protein sequence ID" value="BBH25570.1"/>
    <property type="molecule type" value="Genomic_DNA"/>
</dbReference>
<dbReference type="InterPro" id="IPR023214">
    <property type="entry name" value="HAD_sf"/>
</dbReference>
<dbReference type="SUPFAM" id="SSF56784">
    <property type="entry name" value="HAD-like"/>
    <property type="match status" value="1"/>
</dbReference>
<reference evidence="1 2" key="1">
    <citation type="submission" date="2018-11" db="EMBL/GenBank/DDBJ databases">
        <title>Novel Erysipelotrichaceae bacterium isolated from small intestine of a swine.</title>
        <authorList>
            <person name="Kim J.S."/>
            <person name="Choe H."/>
            <person name="Lee Y.R."/>
            <person name="Kim K.M."/>
            <person name="Park D.S."/>
        </authorList>
    </citation>
    <scope>NUCLEOTIDE SEQUENCE [LARGE SCALE GENOMIC DNA]</scope>
    <source>
        <strain evidence="1 2">SG0102</strain>
    </source>
</reference>
<evidence type="ECO:0000313" key="2">
    <source>
        <dbReference type="Proteomes" id="UP000268059"/>
    </source>
</evidence>
<dbReference type="InterPro" id="IPR036412">
    <property type="entry name" value="HAD-like_sf"/>
</dbReference>
<dbReference type="InterPro" id="IPR006379">
    <property type="entry name" value="HAD-SF_hydro_IIB"/>
</dbReference>
<dbReference type="OrthoDB" id="306707at2"/>
<dbReference type="GO" id="GO:0000287">
    <property type="term" value="F:magnesium ion binding"/>
    <property type="evidence" value="ECO:0007669"/>
    <property type="project" value="TreeGrafter"/>
</dbReference>
<dbReference type="Gene3D" id="3.40.50.1000">
    <property type="entry name" value="HAD superfamily/HAD-like"/>
    <property type="match status" value="1"/>
</dbReference>